<evidence type="ECO:0000313" key="2">
    <source>
        <dbReference type="Proteomes" id="UP000789920"/>
    </source>
</evidence>
<keyword evidence="2" id="KW-1185">Reference proteome</keyword>
<reference evidence="1" key="1">
    <citation type="submission" date="2021-06" db="EMBL/GenBank/DDBJ databases">
        <authorList>
            <person name="Kallberg Y."/>
            <person name="Tangrot J."/>
            <person name="Rosling A."/>
        </authorList>
    </citation>
    <scope>NUCLEOTIDE SEQUENCE</scope>
    <source>
        <strain evidence="1">MA461A</strain>
    </source>
</reference>
<sequence length="58" mass="6671">MDLIEKNVTGEKLSERLKMNRKRSLLVPVVAKKKKNITTDLRQRAKNIVPLSAEIKVK</sequence>
<protein>
    <submittedName>
        <fullName evidence="1">1767_t:CDS:1</fullName>
    </submittedName>
</protein>
<dbReference type="Proteomes" id="UP000789920">
    <property type="component" value="Unassembled WGS sequence"/>
</dbReference>
<proteinExistence type="predicted"/>
<dbReference type="EMBL" id="CAJVQC010008780">
    <property type="protein sequence ID" value="CAG8596612.1"/>
    <property type="molecule type" value="Genomic_DNA"/>
</dbReference>
<comment type="caution">
    <text evidence="1">The sequence shown here is derived from an EMBL/GenBank/DDBJ whole genome shotgun (WGS) entry which is preliminary data.</text>
</comment>
<accession>A0ACA9MKE5</accession>
<feature type="non-terminal residue" evidence="1">
    <location>
        <position position="58"/>
    </location>
</feature>
<gene>
    <name evidence="1" type="ORF">RPERSI_LOCUS5753</name>
</gene>
<evidence type="ECO:0000313" key="1">
    <source>
        <dbReference type="EMBL" id="CAG8596612.1"/>
    </source>
</evidence>
<organism evidence="1 2">
    <name type="scientific">Racocetra persica</name>
    <dbReference type="NCBI Taxonomy" id="160502"/>
    <lineage>
        <taxon>Eukaryota</taxon>
        <taxon>Fungi</taxon>
        <taxon>Fungi incertae sedis</taxon>
        <taxon>Mucoromycota</taxon>
        <taxon>Glomeromycotina</taxon>
        <taxon>Glomeromycetes</taxon>
        <taxon>Diversisporales</taxon>
        <taxon>Gigasporaceae</taxon>
        <taxon>Racocetra</taxon>
    </lineage>
</organism>
<name>A0ACA9MKE5_9GLOM</name>